<feature type="region of interest" description="Disordered" evidence="1">
    <location>
        <begin position="368"/>
        <end position="517"/>
    </location>
</feature>
<feature type="compositionally biased region" description="Polar residues" evidence="1">
    <location>
        <begin position="737"/>
        <end position="757"/>
    </location>
</feature>
<proteinExistence type="predicted"/>
<feature type="compositionally biased region" description="Polar residues" evidence="1">
    <location>
        <begin position="434"/>
        <end position="443"/>
    </location>
</feature>
<protein>
    <recommendedName>
        <fullName evidence="4">Protamine P1</fullName>
    </recommendedName>
</protein>
<evidence type="ECO:0000313" key="2">
    <source>
        <dbReference type="EMBL" id="KFH48572.1"/>
    </source>
</evidence>
<sequence length="1078" mass="116475">MPATSPMPGGSGQHYGDTIYCEATCLPEEVYYQGSEDEYYENHSARRLRYEAAGRRFLDGDVPLILTATLRGPFGRDSGWDNPWRSGQHVPQRGTTSTAQGASKVFKRPKGLQPEKRPTKTQDTPQCHLPSPQSLKQVSVERHSFLEDENIARVQHWRSGIQPFETKPDDIRAKPVTPSHRLPSSGRKRASGSDSPYKTPIKRRKTDATPLRSRSAAASSMRASPFSSSFRTLAGRNPTPTRNASYSMQDDDDELGAEDELTTEPRSSFTSSFRTGNPSPRRRSPKKAIWKPSSSDCVDSEDELAEDEAANLKAAATLSSPVSNRGATKRTTLGGLHPSAGPQRHPAQAIEAHEPQRVQSPYRLAQIQEDEETEDEGSTSSESIEQPSREVDMQQDDSLRVHVRANSDGTEGCKVAEPVGVRESSPLSSVSSSFDNTSWSGLSSIEEEDANDSDALGHTELERPDAGNSVTVNLSGKVAEDYQGETVGEEEENQVLLSGDGPDSDGFSELSEPSTVESDFDIQRMIAQDGPENTPAPEAAAVTAIAANIVSEVGGTQNERSEMGEASSFVSNGSESRAEEIDVPIGGADESMSLIRERRSTAPTTVNMTTANGAGIGDSQSTENLEAIMPAEAEHTNNFREPAATPPESGSTGLSLKSMLQRLVPVNPWRKSQSSQVESQTPTAMRDNVEVNLEDPEYVESNKAIPEDTVAEQCHETQNEAASEVPATYATAPDMHTMSSSQPNSEVDQRITHSISSPGGPLDGEEALESEQTRPCSDDQGESEELTHPLPGLPQQSTTLAAVSAGWLRATSPGIEKTPAEAQTSCLIGAAQAPISDEVAKPLTDICDRHEQTTGVNAYGTTPPRPSTPESQSLLQPFSAFMTPSPVHRARKMQRRKLRVSGGCLPTTQGILRSALKTPWTSDKPNRRVSWAPLPCEEAHEYGTVTGTRAASPPPLTAVEDLPTSKDAEFQGHFNAVARRANEAPVYVPPTASQETDDSRGPYAVAESFSAADEMRHAPSFGAPMEMMGVTSDDAGDDMDLTDKVFQDLEDLLRPWDLDAELEQARNEPAFDAIEIGV</sequence>
<feature type="compositionally biased region" description="Low complexity" evidence="1">
    <location>
        <begin position="212"/>
        <end position="231"/>
    </location>
</feature>
<feature type="compositionally biased region" description="Low complexity" evidence="1">
    <location>
        <begin position="424"/>
        <end position="433"/>
    </location>
</feature>
<feature type="compositionally biased region" description="Basic and acidic residues" evidence="1">
    <location>
        <begin position="455"/>
        <end position="465"/>
    </location>
</feature>
<feature type="compositionally biased region" description="Polar residues" evidence="1">
    <location>
        <begin position="265"/>
        <end position="278"/>
    </location>
</feature>
<feature type="compositionally biased region" description="Acidic residues" evidence="1">
    <location>
        <begin position="298"/>
        <end position="309"/>
    </location>
</feature>
<feature type="compositionally biased region" description="Acidic residues" evidence="1">
    <location>
        <begin position="368"/>
        <end position="377"/>
    </location>
</feature>
<dbReference type="STRING" id="857340.A0A086TGU0"/>
<dbReference type="AlphaFoldDB" id="A0A086TGU0"/>
<organism evidence="2 3">
    <name type="scientific">Hapsidospora chrysogenum (strain ATCC 11550 / CBS 779.69 / DSM 880 / IAM 14645 / JCM 23072 / IMI 49137)</name>
    <name type="common">Acremonium chrysogenum</name>
    <dbReference type="NCBI Taxonomy" id="857340"/>
    <lineage>
        <taxon>Eukaryota</taxon>
        <taxon>Fungi</taxon>
        <taxon>Dikarya</taxon>
        <taxon>Ascomycota</taxon>
        <taxon>Pezizomycotina</taxon>
        <taxon>Sordariomycetes</taxon>
        <taxon>Hypocreomycetidae</taxon>
        <taxon>Hypocreales</taxon>
        <taxon>Bionectriaceae</taxon>
        <taxon>Hapsidospora</taxon>
    </lineage>
</organism>
<evidence type="ECO:0008006" key="4">
    <source>
        <dbReference type="Google" id="ProtNLM"/>
    </source>
</evidence>
<feature type="compositionally biased region" description="Basic and acidic residues" evidence="1">
    <location>
        <begin position="387"/>
        <end position="400"/>
    </location>
</feature>
<name>A0A086TGU0_HAPC1</name>
<gene>
    <name evidence="2" type="ORF">ACRE_006800</name>
</gene>
<dbReference type="OrthoDB" id="5419922at2759"/>
<feature type="compositionally biased region" description="Polar residues" evidence="1">
    <location>
        <begin position="238"/>
        <end position="248"/>
    </location>
</feature>
<feature type="compositionally biased region" description="Basic residues" evidence="1">
    <location>
        <begin position="280"/>
        <end position="289"/>
    </location>
</feature>
<accession>A0A086TGU0</accession>
<feature type="region of interest" description="Disordered" evidence="1">
    <location>
        <begin position="667"/>
        <end position="691"/>
    </location>
</feature>
<dbReference type="HOGENOM" id="CLU_011503_0_0_1"/>
<feature type="region of interest" description="Disordered" evidence="1">
    <location>
        <begin position="76"/>
        <end position="136"/>
    </location>
</feature>
<dbReference type="Proteomes" id="UP000029964">
    <property type="component" value="Unassembled WGS sequence"/>
</dbReference>
<feature type="compositionally biased region" description="Polar residues" evidence="1">
    <location>
        <begin position="121"/>
        <end position="136"/>
    </location>
</feature>
<evidence type="ECO:0000313" key="3">
    <source>
        <dbReference type="Proteomes" id="UP000029964"/>
    </source>
</evidence>
<dbReference type="EMBL" id="JPKY01000003">
    <property type="protein sequence ID" value="KFH48572.1"/>
    <property type="molecule type" value="Genomic_DNA"/>
</dbReference>
<evidence type="ECO:0000256" key="1">
    <source>
        <dbReference type="SAM" id="MobiDB-lite"/>
    </source>
</evidence>
<feature type="compositionally biased region" description="Low complexity" evidence="1">
    <location>
        <begin position="311"/>
        <end position="320"/>
    </location>
</feature>
<comment type="caution">
    <text evidence="2">The sequence shown here is derived from an EMBL/GenBank/DDBJ whole genome shotgun (WGS) entry which is preliminary data.</text>
</comment>
<keyword evidence="3" id="KW-1185">Reference proteome</keyword>
<feature type="compositionally biased region" description="Acidic residues" evidence="1">
    <location>
        <begin position="249"/>
        <end position="262"/>
    </location>
</feature>
<feature type="region of interest" description="Disordered" evidence="1">
    <location>
        <begin position="159"/>
        <end position="347"/>
    </location>
</feature>
<feature type="compositionally biased region" description="Polar residues" evidence="1">
    <location>
        <begin position="670"/>
        <end position="683"/>
    </location>
</feature>
<feature type="region of interest" description="Disordered" evidence="1">
    <location>
        <begin position="734"/>
        <end position="795"/>
    </location>
</feature>
<reference evidence="3" key="1">
    <citation type="journal article" date="2014" name="Genome Announc.">
        <title>Genome sequence and annotation of Acremonium chrysogenum, producer of the beta-lactam antibiotic cephalosporin C.</title>
        <authorList>
            <person name="Terfehr D."/>
            <person name="Dahlmann T.A."/>
            <person name="Specht T."/>
            <person name="Zadra I."/>
            <person name="Kuernsteiner H."/>
            <person name="Kueck U."/>
        </authorList>
    </citation>
    <scope>NUCLEOTIDE SEQUENCE [LARGE SCALE GENOMIC DNA]</scope>
    <source>
        <strain evidence="3">ATCC 11550 / CBS 779.69 / DSM 880 / IAM 14645 / JCM 23072 / IMI 49137</strain>
    </source>
</reference>
<feature type="compositionally biased region" description="Polar residues" evidence="1">
    <location>
        <begin position="321"/>
        <end position="331"/>
    </location>
</feature>